<organism evidence="3 4">
    <name type="scientific">Amycolatopsis camponoti</name>
    <dbReference type="NCBI Taxonomy" id="2606593"/>
    <lineage>
        <taxon>Bacteria</taxon>
        <taxon>Bacillati</taxon>
        <taxon>Actinomycetota</taxon>
        <taxon>Actinomycetes</taxon>
        <taxon>Pseudonocardiales</taxon>
        <taxon>Pseudonocardiaceae</taxon>
        <taxon>Amycolatopsis</taxon>
    </lineage>
</organism>
<keyword evidence="2" id="KW-0472">Membrane</keyword>
<proteinExistence type="predicted"/>
<keyword evidence="2" id="KW-1133">Transmembrane helix</keyword>
<dbReference type="AlphaFoldDB" id="A0A6I8LMX9"/>
<accession>A0A6I8LMX9</accession>
<feature type="region of interest" description="Disordered" evidence="1">
    <location>
        <begin position="78"/>
        <end position="110"/>
    </location>
</feature>
<evidence type="ECO:0000313" key="4">
    <source>
        <dbReference type="Proteomes" id="UP000399805"/>
    </source>
</evidence>
<protein>
    <submittedName>
        <fullName evidence="3">Uncharacterized protein</fullName>
    </submittedName>
</protein>
<keyword evidence="2" id="KW-0812">Transmembrane</keyword>
<feature type="transmembrane region" description="Helical" evidence="2">
    <location>
        <begin position="26"/>
        <end position="50"/>
    </location>
</feature>
<feature type="compositionally biased region" description="Low complexity" evidence="1">
    <location>
        <begin position="85"/>
        <end position="110"/>
    </location>
</feature>
<evidence type="ECO:0000313" key="3">
    <source>
        <dbReference type="EMBL" id="VVJ17085.1"/>
    </source>
</evidence>
<name>A0A6I8LMX9_9PSEU</name>
<sequence>MSVPLPPGPEVPYFPPPAAPPKRPKWPWVLGAALVIPALAAGVVLALALGRASSSPCLDKSQEAPCVGPGGTWISADGGIRPRDAAAPATTSPSIPALAAPTTTEPALPEPTAKDYSVDLAVVSKQCFGSAGCNVVVEPKLTFLGASTLLWECDITYSISGDSSGELIETAYSQGGSSYRVDRTVMSTRTTKVAPKASVTSVSCRKP</sequence>
<reference evidence="3 4" key="1">
    <citation type="submission" date="2019-09" db="EMBL/GenBank/DDBJ databases">
        <authorList>
            <person name="Leyn A S."/>
        </authorList>
    </citation>
    <scope>NUCLEOTIDE SEQUENCE [LARGE SCALE GENOMIC DNA]</scope>
    <source>
        <strain evidence="3">AA231_1</strain>
    </source>
</reference>
<dbReference type="EMBL" id="CABVGP010000001">
    <property type="protein sequence ID" value="VVJ17085.1"/>
    <property type="molecule type" value="Genomic_DNA"/>
</dbReference>
<dbReference type="RefSeq" id="WP_155542324.1">
    <property type="nucleotide sequence ID" value="NZ_CABVGP010000001.1"/>
</dbReference>
<evidence type="ECO:0000256" key="2">
    <source>
        <dbReference type="SAM" id="Phobius"/>
    </source>
</evidence>
<keyword evidence="4" id="KW-1185">Reference proteome</keyword>
<gene>
    <name evidence="3" type="ORF">AA23TX_02106</name>
</gene>
<dbReference type="Proteomes" id="UP000399805">
    <property type="component" value="Unassembled WGS sequence"/>
</dbReference>
<evidence type="ECO:0000256" key="1">
    <source>
        <dbReference type="SAM" id="MobiDB-lite"/>
    </source>
</evidence>